<dbReference type="Pfam" id="PF05623">
    <property type="entry name" value="DUF789"/>
    <property type="match status" value="1"/>
</dbReference>
<dbReference type="OrthoDB" id="1920576at2759"/>
<feature type="compositionally biased region" description="Polar residues" evidence="1">
    <location>
        <begin position="539"/>
        <end position="548"/>
    </location>
</feature>
<dbReference type="InterPro" id="IPR008507">
    <property type="entry name" value="DUF789"/>
</dbReference>
<dbReference type="EMBL" id="QEFC01003705">
    <property type="protein sequence ID" value="KAE9447135.1"/>
    <property type="molecule type" value="Genomic_DNA"/>
</dbReference>
<feature type="compositionally biased region" description="Low complexity" evidence="1">
    <location>
        <begin position="163"/>
        <end position="173"/>
    </location>
</feature>
<dbReference type="PANTHER" id="PTHR32010">
    <property type="entry name" value="PHOTOSYSTEM II STABILITY/ASSEMBLY FACTOR HCF136, CHLOROPLASTIC"/>
    <property type="match status" value="1"/>
</dbReference>
<accession>A0A6A4KN31</accession>
<organism evidence="2 3">
    <name type="scientific">Rhododendron williamsianum</name>
    <dbReference type="NCBI Taxonomy" id="262921"/>
    <lineage>
        <taxon>Eukaryota</taxon>
        <taxon>Viridiplantae</taxon>
        <taxon>Streptophyta</taxon>
        <taxon>Embryophyta</taxon>
        <taxon>Tracheophyta</taxon>
        <taxon>Spermatophyta</taxon>
        <taxon>Magnoliopsida</taxon>
        <taxon>eudicotyledons</taxon>
        <taxon>Gunneridae</taxon>
        <taxon>Pentapetalae</taxon>
        <taxon>asterids</taxon>
        <taxon>Ericales</taxon>
        <taxon>Ericaceae</taxon>
        <taxon>Ericoideae</taxon>
        <taxon>Rhodoreae</taxon>
        <taxon>Rhododendron</taxon>
    </lineage>
</organism>
<feature type="region of interest" description="Disordered" evidence="1">
    <location>
        <begin position="163"/>
        <end position="221"/>
    </location>
</feature>
<dbReference type="PANTHER" id="PTHR32010:SF18">
    <property type="entry name" value="DUF789 FAMILY PROTEIN"/>
    <property type="match status" value="1"/>
</dbReference>
<feature type="compositionally biased region" description="Polar residues" evidence="1">
    <location>
        <begin position="178"/>
        <end position="187"/>
    </location>
</feature>
<feature type="region of interest" description="Disordered" evidence="1">
    <location>
        <begin position="451"/>
        <end position="548"/>
    </location>
</feature>
<comment type="caution">
    <text evidence="2">The sequence shown here is derived from an EMBL/GenBank/DDBJ whole genome shotgun (WGS) entry which is preliminary data.</text>
</comment>
<dbReference type="Proteomes" id="UP000428333">
    <property type="component" value="Linkage Group LG13"/>
</dbReference>
<keyword evidence="3" id="KW-1185">Reference proteome</keyword>
<name>A0A6A4KN31_9ERIC</name>
<feature type="compositionally biased region" description="Basic residues" evidence="1">
    <location>
        <begin position="201"/>
        <end position="214"/>
    </location>
</feature>
<evidence type="ECO:0000256" key="1">
    <source>
        <dbReference type="SAM" id="MobiDB-lite"/>
    </source>
</evidence>
<feature type="non-terminal residue" evidence="2">
    <location>
        <position position="1"/>
    </location>
</feature>
<reference evidence="2 3" key="1">
    <citation type="journal article" date="2019" name="Genome Biol. Evol.">
        <title>The Rhododendron genome and chromosomal organization provide insight into shared whole-genome duplications across the heath family (Ericaceae).</title>
        <authorList>
            <person name="Soza V.L."/>
            <person name="Lindsley D."/>
            <person name="Waalkes A."/>
            <person name="Ramage E."/>
            <person name="Patwardhan R.P."/>
            <person name="Burton J.N."/>
            <person name="Adey A."/>
            <person name="Kumar A."/>
            <person name="Qiu R."/>
            <person name="Shendure J."/>
            <person name="Hall B."/>
        </authorList>
    </citation>
    <scope>NUCLEOTIDE SEQUENCE [LARGE SCALE GENOMIC DNA]</scope>
    <source>
        <strain evidence="2">RSF 1966-606</strain>
    </source>
</reference>
<feature type="region of interest" description="Disordered" evidence="1">
    <location>
        <begin position="99"/>
        <end position="128"/>
    </location>
</feature>
<gene>
    <name evidence="2" type="ORF">C3L33_20965</name>
</gene>
<sequence>MNCALERTHSNTLKIAVWEKDSVSRKSLGDNNFKASSNVCKLSSLAWRNSDQKCAVLKFLVLEHNGHWRIATLPLQHPEHTIHLESGSQVKMDGLHLVSPSPVSSVRADQQKGRRGPTSERGSSIKPFTATRFAESNTQSQSRNKGFPNKVSRCNILPADSSCQTSFSSSDSSVIIPTGSNASNASDTHIAISKIDEYTKRNPKKKARKKANRNKRPDLTNLECVRGSSTFETGFTKNTDYVIASLPDATRLPVLSPHTNGSGSDMEGNSSGNIIFSESPKLCTSYIDEGDVLEVKLIGEHCSPTENGVVADFPEFSIIGGVQDRNSNPTSCSTDPCSSGYSQTNDSSMLDSISFCSNDKKHVYASYKVSAKGNGRTNFSRPSGYIARNGLYFLPNVFSGVGDSYCHMEGTSSSEHGCSRSDVARRVEQIKNLPRNPSISCLSSSGKFTGCSGKENSHPVWQKVQRNDTRECSSGLRKVKSDNSEGVGGLKEVPLLKKKSNGAQSCMLSTREGKNHSKLKSSRKSRRKSNLGSKDDVDNYSTKGSYPAKASSTVCSEINIQQSEVVDISAQSGGKNGLNSTMGSCSKISCKRIGFLTNGVESSTSEAVRNLEDRPSELQPFEHICATLSILNDQTAKIESYSPSGSCDYPDQTEFVEGRSTGYLNPRGGEGTNVSKDVSHLEHNKQEHTCESTLRKWKPIGIKGYVVSRSDHSSSLPLAHSREIGTDRDHSSSINASLMCSGQGAIDRIGLHSEGEVQIEKHSSQRTCTPNESSVNQVAAKCFSTNPRDHNCSAVENESNKIAQAINDAYRAQLASEAVQMATGCPIAEFEKLLSSASPVISLPYSISSCQNCLPDEIIGAPLCRHEMPNVTLGSLWQWYEKHGTYGLEVRAKDYDNSKRLGIDRVAFRAYFVPFLSAVQLFRNSKSPSDTSSTASGKEAVEEACTFDKRPGNSSNVSCLPIFSVLIPQPHMDTSSLSPMNSVCCTEMSSVAAEGNEAIQSDDSTSTDELELLFEYFEVEQPQKRRTLFEMIKELVKGDGPSQCRAYGDPTKLDSVALNDLHHKSWYSVAWYPIYRIPDDNFRAAFLTYHSLGHFVRQSVASDSFGVGACVVSPVVGLQSYNAQSVMQSLFLVGIHSHNAVPKCARIDGDGGGVVAWCWWIDGDGGEMVVVVGECWFQLRQSELSQTRDIAQSNYSGILKERLRTLEQTASLMARAVVTKKGNLTSSNRQPDYEFFLSRRRW</sequence>
<evidence type="ECO:0000313" key="3">
    <source>
        <dbReference type="Proteomes" id="UP000428333"/>
    </source>
</evidence>
<protein>
    <submittedName>
        <fullName evidence="2">Uncharacterized protein</fullName>
    </submittedName>
</protein>
<evidence type="ECO:0000313" key="2">
    <source>
        <dbReference type="EMBL" id="KAE9447135.1"/>
    </source>
</evidence>
<feature type="compositionally biased region" description="Basic residues" evidence="1">
    <location>
        <begin position="516"/>
        <end position="529"/>
    </location>
</feature>
<proteinExistence type="predicted"/>
<dbReference type="AlphaFoldDB" id="A0A6A4KN31"/>